<organism evidence="2 3">
    <name type="scientific">Prunus persica</name>
    <name type="common">Peach</name>
    <name type="synonym">Amygdalus persica</name>
    <dbReference type="NCBI Taxonomy" id="3760"/>
    <lineage>
        <taxon>Eukaryota</taxon>
        <taxon>Viridiplantae</taxon>
        <taxon>Streptophyta</taxon>
        <taxon>Embryophyta</taxon>
        <taxon>Tracheophyta</taxon>
        <taxon>Spermatophyta</taxon>
        <taxon>Magnoliopsida</taxon>
        <taxon>eudicotyledons</taxon>
        <taxon>Gunneridae</taxon>
        <taxon>Pentapetalae</taxon>
        <taxon>rosids</taxon>
        <taxon>fabids</taxon>
        <taxon>Rosales</taxon>
        <taxon>Rosaceae</taxon>
        <taxon>Amygdaloideae</taxon>
        <taxon>Amygdaleae</taxon>
        <taxon>Prunus</taxon>
    </lineage>
</organism>
<dbReference type="PANTHER" id="PTHR34569:SF12">
    <property type="entry name" value="TRANSMEMBRANE PROTEIN"/>
    <property type="match status" value="1"/>
</dbReference>
<evidence type="ECO:0000256" key="1">
    <source>
        <dbReference type="SAM" id="MobiDB-lite"/>
    </source>
</evidence>
<dbReference type="Proteomes" id="UP000006882">
    <property type="component" value="Chromosome G8"/>
</dbReference>
<dbReference type="AlphaFoldDB" id="A0A251MZ17"/>
<proteinExistence type="predicted"/>
<dbReference type="EMBL" id="CM007658">
    <property type="protein sequence ID" value="ONH92342.1"/>
    <property type="molecule type" value="Genomic_DNA"/>
</dbReference>
<feature type="region of interest" description="Disordered" evidence="1">
    <location>
        <begin position="147"/>
        <end position="166"/>
    </location>
</feature>
<name>A0A251MZ17_PRUPE</name>
<gene>
    <name evidence="2" type="ORF">PRUPE_8G169400</name>
</gene>
<evidence type="ECO:0000313" key="3">
    <source>
        <dbReference type="Proteomes" id="UP000006882"/>
    </source>
</evidence>
<evidence type="ECO:0000313" key="2">
    <source>
        <dbReference type="EMBL" id="ONH92342.1"/>
    </source>
</evidence>
<protein>
    <submittedName>
        <fullName evidence="2">Uncharacterized protein</fullName>
    </submittedName>
</protein>
<dbReference type="PANTHER" id="PTHR34569">
    <property type="entry name" value="EXPRESSED PROTEIN"/>
    <property type="match status" value="1"/>
</dbReference>
<feature type="region of interest" description="Disordered" evidence="1">
    <location>
        <begin position="1"/>
        <end position="23"/>
    </location>
</feature>
<keyword evidence="3" id="KW-1185">Reference proteome</keyword>
<sequence length="166" mass="18210">MEISAIKNPNPNPNSNHHSHSPSFLLPNGFGEIEISDIEMITIQTVTYTSLKDLLPASPPTIMSPTQNSSWHEIPIKNPLVKHAALAYLQPMSTPPEVGDKGLLRMLREKCLCEGTNGVGCFSWLGDVVLSGVRDVFGGVCRNGCEIGDEEDEDDEEDDDEYVKVD</sequence>
<dbReference type="Gramene" id="ONH92342">
    <property type="protein sequence ID" value="ONH92342"/>
    <property type="gene ID" value="PRUPE_8G169400"/>
</dbReference>
<reference evidence="2 3" key="1">
    <citation type="journal article" date="2013" name="Nat. Genet.">
        <title>The high-quality draft genome of peach (Prunus persica) identifies unique patterns of genetic diversity, domestication and genome evolution.</title>
        <authorList>
            <consortium name="International Peach Genome Initiative"/>
            <person name="Verde I."/>
            <person name="Abbott A.G."/>
            <person name="Scalabrin S."/>
            <person name="Jung S."/>
            <person name="Shu S."/>
            <person name="Marroni F."/>
            <person name="Zhebentyayeva T."/>
            <person name="Dettori M.T."/>
            <person name="Grimwood J."/>
            <person name="Cattonaro F."/>
            <person name="Zuccolo A."/>
            <person name="Rossini L."/>
            <person name="Jenkins J."/>
            <person name="Vendramin E."/>
            <person name="Meisel L.A."/>
            <person name="Decroocq V."/>
            <person name="Sosinski B."/>
            <person name="Prochnik S."/>
            <person name="Mitros T."/>
            <person name="Policriti A."/>
            <person name="Cipriani G."/>
            <person name="Dondini L."/>
            <person name="Ficklin S."/>
            <person name="Goodstein D.M."/>
            <person name="Xuan P."/>
            <person name="Del Fabbro C."/>
            <person name="Aramini V."/>
            <person name="Copetti D."/>
            <person name="Gonzalez S."/>
            <person name="Horner D.S."/>
            <person name="Falchi R."/>
            <person name="Lucas S."/>
            <person name="Mica E."/>
            <person name="Maldonado J."/>
            <person name="Lazzari B."/>
            <person name="Bielenberg D."/>
            <person name="Pirona R."/>
            <person name="Miculan M."/>
            <person name="Barakat A."/>
            <person name="Testolin R."/>
            <person name="Stella A."/>
            <person name="Tartarini S."/>
            <person name="Tonutti P."/>
            <person name="Arus P."/>
            <person name="Orellana A."/>
            <person name="Wells C."/>
            <person name="Main D."/>
            <person name="Vizzotto G."/>
            <person name="Silva H."/>
            <person name="Salamini F."/>
            <person name="Schmutz J."/>
            <person name="Morgante M."/>
            <person name="Rokhsar D.S."/>
        </authorList>
    </citation>
    <scope>NUCLEOTIDE SEQUENCE [LARGE SCALE GENOMIC DNA]</scope>
    <source>
        <strain evidence="3">cv. Nemared</strain>
    </source>
</reference>
<dbReference type="eggNOG" id="ENOG502S7M6">
    <property type="taxonomic scope" value="Eukaryota"/>
</dbReference>
<dbReference type="OrthoDB" id="682663at2759"/>
<accession>A0A251MZ17</accession>